<keyword evidence="4 10" id="KW-0812">Transmembrane</keyword>
<dbReference type="EC" id="2.3.1.225" evidence="10"/>
<dbReference type="FunCoup" id="B3RP60">
    <property type="interactions" value="52"/>
</dbReference>
<evidence type="ECO:0000256" key="3">
    <source>
        <dbReference type="ARBA" id="ARBA00022679"/>
    </source>
</evidence>
<comment type="domain">
    <text evidence="10">The DHHC domain is required for palmitoyltransferase activity.</text>
</comment>
<feature type="region of interest" description="Disordered" evidence="11">
    <location>
        <begin position="127"/>
        <end position="147"/>
    </location>
</feature>
<evidence type="ECO:0000313" key="14">
    <source>
        <dbReference type="Proteomes" id="UP000009022"/>
    </source>
</evidence>
<evidence type="ECO:0000256" key="9">
    <source>
        <dbReference type="ARBA" id="ARBA00023315"/>
    </source>
</evidence>
<dbReference type="KEGG" id="tad:TRIADDRAFT_63652"/>
<dbReference type="OrthoDB" id="331948at2759"/>
<keyword evidence="7" id="KW-0564">Palmitate</keyword>
<dbReference type="Pfam" id="PF01529">
    <property type="entry name" value="DHHC"/>
    <property type="match status" value="1"/>
</dbReference>
<dbReference type="GO" id="GO:0005783">
    <property type="term" value="C:endoplasmic reticulum"/>
    <property type="evidence" value="ECO:0000318"/>
    <property type="project" value="GO_Central"/>
</dbReference>
<comment type="similarity">
    <text evidence="2 10">Belongs to the DHHC palmitoyltransferase family.</text>
</comment>
<protein>
    <recommendedName>
        <fullName evidence="10">Palmitoyltransferase</fullName>
        <ecNumber evidence="10">2.3.1.225</ecNumber>
    </recommendedName>
</protein>
<evidence type="ECO:0000259" key="12">
    <source>
        <dbReference type="Pfam" id="PF01529"/>
    </source>
</evidence>
<dbReference type="GeneID" id="6750625"/>
<evidence type="ECO:0000313" key="13">
    <source>
        <dbReference type="EMBL" id="EDV28136.1"/>
    </source>
</evidence>
<evidence type="ECO:0000256" key="6">
    <source>
        <dbReference type="ARBA" id="ARBA00023136"/>
    </source>
</evidence>
<dbReference type="PROSITE" id="PS50216">
    <property type="entry name" value="DHHC"/>
    <property type="match status" value="1"/>
</dbReference>
<evidence type="ECO:0000256" key="4">
    <source>
        <dbReference type="ARBA" id="ARBA00022692"/>
    </source>
</evidence>
<dbReference type="Proteomes" id="UP000009022">
    <property type="component" value="Unassembled WGS sequence"/>
</dbReference>
<proteinExistence type="inferred from homology"/>
<keyword evidence="9 10" id="KW-0012">Acyltransferase</keyword>
<dbReference type="CTD" id="6750625"/>
<reference evidence="13 14" key="1">
    <citation type="journal article" date="2008" name="Nature">
        <title>The Trichoplax genome and the nature of placozoans.</title>
        <authorList>
            <person name="Srivastava M."/>
            <person name="Begovic E."/>
            <person name="Chapman J."/>
            <person name="Putnam N.H."/>
            <person name="Hellsten U."/>
            <person name="Kawashima T."/>
            <person name="Kuo A."/>
            <person name="Mitros T."/>
            <person name="Salamov A."/>
            <person name="Carpenter M.L."/>
            <person name="Signorovitch A.Y."/>
            <person name="Moreno M.A."/>
            <person name="Kamm K."/>
            <person name="Grimwood J."/>
            <person name="Schmutz J."/>
            <person name="Shapiro H."/>
            <person name="Grigoriev I.V."/>
            <person name="Buss L.W."/>
            <person name="Schierwater B."/>
            <person name="Dellaporta S.L."/>
            <person name="Rokhsar D.S."/>
        </authorList>
    </citation>
    <scope>NUCLEOTIDE SEQUENCE [LARGE SCALE GENOMIC DNA]</scope>
    <source>
        <strain evidence="13 14">Grell-BS-1999</strain>
    </source>
</reference>
<comment type="catalytic activity">
    <reaction evidence="10">
        <text>L-cysteinyl-[protein] + hexadecanoyl-CoA = S-hexadecanoyl-L-cysteinyl-[protein] + CoA</text>
        <dbReference type="Rhea" id="RHEA:36683"/>
        <dbReference type="Rhea" id="RHEA-COMP:10131"/>
        <dbReference type="Rhea" id="RHEA-COMP:11032"/>
        <dbReference type="ChEBI" id="CHEBI:29950"/>
        <dbReference type="ChEBI" id="CHEBI:57287"/>
        <dbReference type="ChEBI" id="CHEBI:57379"/>
        <dbReference type="ChEBI" id="CHEBI:74151"/>
        <dbReference type="EC" id="2.3.1.225"/>
    </reaction>
</comment>
<dbReference type="InterPro" id="IPR001594">
    <property type="entry name" value="Palmitoyltrfase_DHHC"/>
</dbReference>
<dbReference type="eggNOG" id="KOG1311">
    <property type="taxonomic scope" value="Eukaryota"/>
</dbReference>
<dbReference type="PANTHER" id="PTHR22883:SF301">
    <property type="entry name" value="PALMITOYLTRANSFERASE ZDHHC12"/>
    <property type="match status" value="1"/>
</dbReference>
<dbReference type="InParanoid" id="B3RP60"/>
<keyword evidence="6 10" id="KW-0472">Membrane</keyword>
<keyword evidence="3 10" id="KW-0808">Transferase</keyword>
<feature type="transmembrane region" description="Helical" evidence="10">
    <location>
        <begin position="205"/>
        <end position="225"/>
    </location>
</feature>
<evidence type="ECO:0000256" key="7">
    <source>
        <dbReference type="ARBA" id="ARBA00023139"/>
    </source>
</evidence>
<evidence type="ECO:0000256" key="8">
    <source>
        <dbReference type="ARBA" id="ARBA00023288"/>
    </source>
</evidence>
<gene>
    <name evidence="13" type="ORF">TRIADDRAFT_63652</name>
</gene>
<dbReference type="PANTHER" id="PTHR22883">
    <property type="entry name" value="ZINC FINGER DHHC DOMAIN CONTAINING PROTEIN"/>
    <property type="match status" value="1"/>
</dbReference>
<evidence type="ECO:0000256" key="5">
    <source>
        <dbReference type="ARBA" id="ARBA00022989"/>
    </source>
</evidence>
<dbReference type="InterPro" id="IPR039859">
    <property type="entry name" value="PFA4/ZDH16/20/ERF2-like"/>
</dbReference>
<dbReference type="GO" id="GO:0006612">
    <property type="term" value="P:protein targeting to membrane"/>
    <property type="evidence" value="ECO:0000318"/>
    <property type="project" value="GO_Central"/>
</dbReference>
<evidence type="ECO:0000256" key="11">
    <source>
        <dbReference type="SAM" id="MobiDB-lite"/>
    </source>
</evidence>
<dbReference type="GO" id="GO:0005794">
    <property type="term" value="C:Golgi apparatus"/>
    <property type="evidence" value="ECO:0000318"/>
    <property type="project" value="GO_Central"/>
</dbReference>
<dbReference type="RefSeq" id="XP_002109970.1">
    <property type="nucleotide sequence ID" value="XM_002109934.1"/>
</dbReference>
<feature type="transmembrane region" description="Helical" evidence="10">
    <location>
        <begin position="20"/>
        <end position="42"/>
    </location>
</feature>
<dbReference type="OMA" id="QRRCGYC"/>
<dbReference type="AlphaFoldDB" id="B3RP60"/>
<keyword evidence="14" id="KW-1185">Reference proteome</keyword>
<dbReference type="PhylomeDB" id="B3RP60"/>
<feature type="transmembrane region" description="Helical" evidence="10">
    <location>
        <begin position="245"/>
        <end position="270"/>
    </location>
</feature>
<sequence length="334" mass="38470">MAKVKYKKLGRSKKKLCPAINWPFMVMRLIHVAITTAIVIIITLKNSELSNAMKMVDTSSVLYTGFYFGLLSVSFALYFITSFIDPGYVQDGDDNCNLTYNQHADEENYSYGTFCDIIKLIDSSLTTQPQQDPVPSENEEYKANDQQHTTRNKISKPIVPRRCGFCRTIQPIRAKHCADCKRCIRRWDHHCPWVANCIGERNHRFFWAFLLVESTLIIWTIRITWTSIMWKGNLSSTFGSHIINIFALVVLVFFMIISASLLCCHTVLIFSGKTTWEFVSHSRITYLKHLQEDQNPFDEGMLANVFNFLCRFKVRDWGALLNKGMQSANVNSNV</sequence>
<dbReference type="EMBL" id="DS985242">
    <property type="protein sequence ID" value="EDV28136.1"/>
    <property type="molecule type" value="Genomic_DNA"/>
</dbReference>
<feature type="transmembrane region" description="Helical" evidence="10">
    <location>
        <begin position="62"/>
        <end position="80"/>
    </location>
</feature>
<dbReference type="HOGENOM" id="CLU_031257_2_0_1"/>
<name>B3RP60_TRIAD</name>
<evidence type="ECO:0000256" key="2">
    <source>
        <dbReference type="ARBA" id="ARBA00008574"/>
    </source>
</evidence>
<evidence type="ECO:0000256" key="1">
    <source>
        <dbReference type="ARBA" id="ARBA00004127"/>
    </source>
</evidence>
<accession>B3RP60</accession>
<keyword evidence="8" id="KW-0449">Lipoprotein</keyword>
<organism evidence="13 14">
    <name type="scientific">Trichoplax adhaerens</name>
    <name type="common">Trichoplax reptans</name>
    <dbReference type="NCBI Taxonomy" id="10228"/>
    <lineage>
        <taxon>Eukaryota</taxon>
        <taxon>Metazoa</taxon>
        <taxon>Placozoa</taxon>
        <taxon>Uniplacotomia</taxon>
        <taxon>Trichoplacea</taxon>
        <taxon>Trichoplacidae</taxon>
        <taxon>Trichoplax</taxon>
    </lineage>
</organism>
<dbReference type="STRING" id="10228.B3RP60"/>
<keyword evidence="5 10" id="KW-1133">Transmembrane helix</keyword>
<dbReference type="GO" id="GO:0019706">
    <property type="term" value="F:protein-cysteine S-palmitoyltransferase activity"/>
    <property type="evidence" value="ECO:0000318"/>
    <property type="project" value="GO_Central"/>
</dbReference>
<feature type="domain" description="Palmitoyltransferase DHHC" evidence="12">
    <location>
        <begin position="162"/>
        <end position="281"/>
    </location>
</feature>
<comment type="subcellular location">
    <subcellularLocation>
        <location evidence="1">Endomembrane system</location>
        <topology evidence="1">Multi-pass membrane protein</topology>
    </subcellularLocation>
</comment>
<evidence type="ECO:0000256" key="10">
    <source>
        <dbReference type="RuleBase" id="RU079119"/>
    </source>
</evidence>